<protein>
    <recommendedName>
        <fullName evidence="2">Ubiquitin-like domain-containing protein</fullName>
    </recommendedName>
</protein>
<evidence type="ECO:0000256" key="1">
    <source>
        <dbReference type="ARBA" id="ARBA00022499"/>
    </source>
</evidence>
<dbReference type="SUPFAM" id="SSF54236">
    <property type="entry name" value="Ubiquitin-like"/>
    <property type="match status" value="1"/>
</dbReference>
<sequence>MIYLMKIFVKILIGRQLEDGRTLVDYNIQTESALHLVLRLIGGMQIFVKTLTGKDHNIGCRELRYNR</sequence>
<feature type="domain" description="Ubiquitin-like" evidence="2">
    <location>
        <begin position="10"/>
        <end position="43"/>
    </location>
</feature>
<dbReference type="EMBL" id="PSQE01000004">
    <property type="protein sequence ID" value="RHN61898.1"/>
    <property type="molecule type" value="Genomic_DNA"/>
</dbReference>
<dbReference type="InterPro" id="IPR029071">
    <property type="entry name" value="Ubiquitin-like_domsf"/>
</dbReference>
<dbReference type="PANTHER" id="PTHR10666">
    <property type="entry name" value="UBIQUITIN"/>
    <property type="match status" value="1"/>
</dbReference>
<dbReference type="Gramene" id="rna24410">
    <property type="protein sequence ID" value="RHN61898.1"/>
    <property type="gene ID" value="gene24410"/>
</dbReference>
<evidence type="ECO:0000259" key="2">
    <source>
        <dbReference type="PROSITE" id="PS50053"/>
    </source>
</evidence>
<proteinExistence type="predicted"/>
<dbReference type="InterPro" id="IPR000626">
    <property type="entry name" value="Ubiquitin-like_dom"/>
</dbReference>
<accession>A0A396IAV0</accession>
<organism evidence="3">
    <name type="scientific">Medicago truncatula</name>
    <name type="common">Barrel medic</name>
    <name type="synonym">Medicago tribuloides</name>
    <dbReference type="NCBI Taxonomy" id="3880"/>
    <lineage>
        <taxon>Eukaryota</taxon>
        <taxon>Viridiplantae</taxon>
        <taxon>Streptophyta</taxon>
        <taxon>Embryophyta</taxon>
        <taxon>Tracheophyta</taxon>
        <taxon>Spermatophyta</taxon>
        <taxon>Magnoliopsida</taxon>
        <taxon>eudicotyledons</taxon>
        <taxon>Gunneridae</taxon>
        <taxon>Pentapetalae</taxon>
        <taxon>rosids</taxon>
        <taxon>fabids</taxon>
        <taxon>Fabales</taxon>
        <taxon>Fabaceae</taxon>
        <taxon>Papilionoideae</taxon>
        <taxon>50 kb inversion clade</taxon>
        <taxon>NPAAA clade</taxon>
        <taxon>Hologalegina</taxon>
        <taxon>IRL clade</taxon>
        <taxon>Trifolieae</taxon>
        <taxon>Medicago</taxon>
    </lineage>
</organism>
<keyword evidence="1" id="KW-1017">Isopeptide bond</keyword>
<dbReference type="GO" id="GO:0003729">
    <property type="term" value="F:mRNA binding"/>
    <property type="evidence" value="ECO:0007669"/>
    <property type="project" value="UniProtKB-ARBA"/>
</dbReference>
<comment type="caution">
    <text evidence="3">The sequence shown here is derived from an EMBL/GenBank/DDBJ whole genome shotgun (WGS) entry which is preliminary data.</text>
</comment>
<dbReference type="PROSITE" id="PS50053">
    <property type="entry name" value="UBIQUITIN_2"/>
    <property type="match status" value="1"/>
</dbReference>
<evidence type="ECO:0000313" key="3">
    <source>
        <dbReference type="EMBL" id="RHN61898.1"/>
    </source>
</evidence>
<dbReference type="InterPro" id="IPR050158">
    <property type="entry name" value="Ubiquitin_ubiquitin-like"/>
</dbReference>
<dbReference type="Pfam" id="PF00240">
    <property type="entry name" value="ubiquitin"/>
    <property type="match status" value="1"/>
</dbReference>
<dbReference type="AlphaFoldDB" id="A0A396IAV0"/>
<gene>
    <name evidence="3" type="ORF">MtrunA17_Chr4g0041621</name>
</gene>
<dbReference type="Proteomes" id="UP000265566">
    <property type="component" value="Chromosome 4"/>
</dbReference>
<dbReference type="Gene3D" id="3.10.20.90">
    <property type="entry name" value="Phosphatidylinositol 3-kinase Catalytic Subunit, Chain A, domain 1"/>
    <property type="match status" value="1"/>
</dbReference>
<name>A0A396IAV0_MEDTR</name>
<reference evidence="3" key="1">
    <citation type="journal article" date="2018" name="Nat. Plants">
        <title>Whole-genome landscape of Medicago truncatula symbiotic genes.</title>
        <authorList>
            <person name="Pecrix Y."/>
            <person name="Gamas P."/>
            <person name="Carrere S."/>
        </authorList>
    </citation>
    <scope>NUCLEOTIDE SEQUENCE</scope>
    <source>
        <tissue evidence="3">Leaves</tissue>
    </source>
</reference>